<accession>A0A1H2QBY3</accession>
<sequence length="70" mass="7666">MIYRGIFEIFSFTKMVRLLRGASHAAPGANAALLFVAGGCPAASSRLASHLDQHTLHPVQLRFLGLLFHY</sequence>
<gene>
    <name evidence="1" type="ORF">SAMN05421882_100239</name>
</gene>
<organism evidence="1 2">
    <name type="scientific">Nitrosomonas communis</name>
    <dbReference type="NCBI Taxonomy" id="44574"/>
    <lineage>
        <taxon>Bacteria</taxon>
        <taxon>Pseudomonadati</taxon>
        <taxon>Pseudomonadota</taxon>
        <taxon>Betaproteobacteria</taxon>
        <taxon>Nitrosomonadales</taxon>
        <taxon>Nitrosomonadaceae</taxon>
        <taxon>Nitrosomonas</taxon>
    </lineage>
</organism>
<dbReference type="AlphaFoldDB" id="A0A1H2QBY3"/>
<proteinExistence type="predicted"/>
<evidence type="ECO:0000313" key="2">
    <source>
        <dbReference type="Proteomes" id="UP000183454"/>
    </source>
</evidence>
<evidence type="ECO:0000313" key="1">
    <source>
        <dbReference type="EMBL" id="SDW04440.1"/>
    </source>
</evidence>
<dbReference type="EMBL" id="FNNH01000002">
    <property type="protein sequence ID" value="SDW04440.1"/>
    <property type="molecule type" value="Genomic_DNA"/>
</dbReference>
<name>A0A1H2QBY3_9PROT</name>
<protein>
    <submittedName>
        <fullName evidence="1">Uncharacterized protein</fullName>
    </submittedName>
</protein>
<reference evidence="1 2" key="1">
    <citation type="submission" date="2016-10" db="EMBL/GenBank/DDBJ databases">
        <authorList>
            <person name="de Groot N.N."/>
        </authorList>
    </citation>
    <scope>NUCLEOTIDE SEQUENCE [LARGE SCALE GENOMIC DNA]</scope>
    <source>
        <strain evidence="1 2">Nm110</strain>
    </source>
</reference>
<dbReference type="Proteomes" id="UP000183454">
    <property type="component" value="Unassembled WGS sequence"/>
</dbReference>